<dbReference type="Pfam" id="PF13450">
    <property type="entry name" value="NAD_binding_8"/>
    <property type="match status" value="1"/>
</dbReference>
<evidence type="ECO:0000313" key="2">
    <source>
        <dbReference type="Proteomes" id="UP000635565"/>
    </source>
</evidence>
<evidence type="ECO:0000313" key="1">
    <source>
        <dbReference type="EMBL" id="GHO82290.1"/>
    </source>
</evidence>
<accession>A0ABQ3V930</accession>
<protein>
    <recommendedName>
        <fullName evidence="3">FAD/NAD(P)-binding domain-containing protein</fullName>
    </recommendedName>
</protein>
<sequence>MNENIPAVAILKRDHAHIGPLFEHLLAQMLADKGISTATMRYLAHQSSHFLGTLFGHVILRSPSLQAQGQLLRQSLAHLSVPQPEYQGTRRENIQVDASWENNREACGLRGVTWRGAAGAYTRAGLRVPAQVGLTTRIVIIGAGAAGLLAARALLDVGFVNVVLLDQSGQCGGVWNQDFLRGASRANPFPLRFEEYQLDAAPGAGHAVMEWLHMIARGSSEKLPTVIKARVLAVQPGDVGHRICYEDVAGRHHEIMAPIVINALGVGEPLSPSRPGVMTTDVAPHETGIRWQQVWTREQARRYHGRTVLFVSLSNSTLEMVKLIQHFNRTGLHIDYRILTHYPDEALAEPGRVVMHHGHKMRLYRSPEKMQLLRLAGDLPEVAAAFEEARDTGHIVSHVMHWSLEHGEQRQAVAIQEDGVVQRFPYEELYTLIGYAPKADMLREMGLSVNHPYLGAVDLDYDSEVQRAPGVAGRARLYPGYFCLGIRNAFNMNEVLLPGLLFRLPDVVAGVILRSMEYLLRSQQC</sequence>
<dbReference type="EMBL" id="BNJJ01000001">
    <property type="protein sequence ID" value="GHO82290.1"/>
    <property type="molecule type" value="Genomic_DNA"/>
</dbReference>
<reference evidence="1 2" key="1">
    <citation type="journal article" date="2021" name="Int. J. Syst. Evol. Microbiol.">
        <title>Reticulibacter mediterranei gen. nov., sp. nov., within the new family Reticulibacteraceae fam. nov., and Ktedonospora formicarum gen. nov., sp. nov., Ktedonobacter robiniae sp. nov., Dictyobacter formicarum sp. nov. and Dictyobacter arantiisoli sp. nov., belonging to the class Ktedonobacteria.</title>
        <authorList>
            <person name="Yabe S."/>
            <person name="Zheng Y."/>
            <person name="Wang C.M."/>
            <person name="Sakai Y."/>
            <person name="Abe K."/>
            <person name="Yokota A."/>
            <person name="Donadio S."/>
            <person name="Cavaletti L."/>
            <person name="Monciardini P."/>
        </authorList>
    </citation>
    <scope>NUCLEOTIDE SEQUENCE [LARGE SCALE GENOMIC DNA]</scope>
    <source>
        <strain evidence="1 2">SOSP1-9</strain>
    </source>
</reference>
<keyword evidence="2" id="KW-1185">Reference proteome</keyword>
<comment type="caution">
    <text evidence="1">The sequence shown here is derived from an EMBL/GenBank/DDBJ whole genome shotgun (WGS) entry which is preliminary data.</text>
</comment>
<dbReference type="Gene3D" id="3.50.50.60">
    <property type="entry name" value="FAD/NAD(P)-binding domain"/>
    <property type="match status" value="1"/>
</dbReference>
<proteinExistence type="predicted"/>
<dbReference type="Proteomes" id="UP000635565">
    <property type="component" value="Unassembled WGS sequence"/>
</dbReference>
<dbReference type="RefSeq" id="WP_201359983.1">
    <property type="nucleotide sequence ID" value="NZ_BNJJ01000001.1"/>
</dbReference>
<name>A0ABQ3V930_9CHLR</name>
<gene>
    <name evidence="1" type="ORF">KSZ_02960</name>
</gene>
<dbReference type="InterPro" id="IPR036188">
    <property type="entry name" value="FAD/NAD-bd_sf"/>
</dbReference>
<dbReference type="SUPFAM" id="SSF51905">
    <property type="entry name" value="FAD/NAD(P)-binding domain"/>
    <property type="match status" value="1"/>
</dbReference>
<organism evidence="1 2">
    <name type="scientific">Dictyobacter formicarum</name>
    <dbReference type="NCBI Taxonomy" id="2778368"/>
    <lineage>
        <taxon>Bacteria</taxon>
        <taxon>Bacillati</taxon>
        <taxon>Chloroflexota</taxon>
        <taxon>Ktedonobacteria</taxon>
        <taxon>Ktedonobacterales</taxon>
        <taxon>Dictyobacteraceae</taxon>
        <taxon>Dictyobacter</taxon>
    </lineage>
</organism>
<evidence type="ECO:0008006" key="3">
    <source>
        <dbReference type="Google" id="ProtNLM"/>
    </source>
</evidence>